<dbReference type="Proteomes" id="UP000539052">
    <property type="component" value="Unassembled WGS sequence"/>
</dbReference>
<feature type="transmembrane region" description="Helical" evidence="1">
    <location>
        <begin position="7"/>
        <end position="28"/>
    </location>
</feature>
<dbReference type="EMBL" id="JAAOXG010000013">
    <property type="protein sequence ID" value="NNJ29529.1"/>
    <property type="molecule type" value="Genomic_DNA"/>
</dbReference>
<gene>
    <name evidence="2" type="ORF">G9470_06885</name>
</gene>
<name>A0ABX1VN92_9FIRM</name>
<keyword evidence="1" id="KW-0812">Transmembrane</keyword>
<keyword evidence="1" id="KW-0472">Membrane</keyword>
<protein>
    <recommendedName>
        <fullName evidence="4">DUF4345 domain-containing protein</fullName>
    </recommendedName>
</protein>
<keyword evidence="1" id="KW-1133">Transmembrane helix</keyword>
<sequence length="134" mass="15230">MRKEKYLYLYLLLFLLMTIGAFVWQMFFPHVAETFSVWRMSRGWQAEIALWNVGIDMGIVITLIRRNIEYAKILSLISVVLCILLGGHHLFYAVTATNGNITLHWMGAIEVLFIGGGTGIFALIKSNCFKKAAK</sequence>
<comment type="caution">
    <text evidence="2">The sequence shown here is derived from an EMBL/GenBank/DDBJ whole genome shotgun (WGS) entry which is preliminary data.</text>
</comment>
<feature type="transmembrane region" description="Helical" evidence="1">
    <location>
        <begin position="103"/>
        <end position="124"/>
    </location>
</feature>
<evidence type="ECO:0000256" key="1">
    <source>
        <dbReference type="SAM" id="Phobius"/>
    </source>
</evidence>
<feature type="transmembrane region" description="Helical" evidence="1">
    <location>
        <begin position="73"/>
        <end position="91"/>
    </location>
</feature>
<reference evidence="2 3" key="1">
    <citation type="submission" date="2020-03" db="EMBL/GenBank/DDBJ databases">
        <title>Genome Sequence of industrial isolate, B5A.</title>
        <authorList>
            <person name="Sharma S."/>
            <person name="Patil P.B."/>
            <person name="Korpole S."/>
        </authorList>
    </citation>
    <scope>NUCLEOTIDE SEQUENCE [LARGE SCALE GENOMIC DNA]</scope>
    <source>
        <strain evidence="2 3">PI-S10-B5A</strain>
    </source>
</reference>
<accession>A0ABX1VN92</accession>
<organism evidence="2 3">
    <name type="scientific">Lacrimispora defluvii</name>
    <dbReference type="NCBI Taxonomy" id="2719233"/>
    <lineage>
        <taxon>Bacteria</taxon>
        <taxon>Bacillati</taxon>
        <taxon>Bacillota</taxon>
        <taxon>Clostridia</taxon>
        <taxon>Lachnospirales</taxon>
        <taxon>Lachnospiraceae</taxon>
        <taxon>Lacrimispora</taxon>
    </lineage>
</organism>
<dbReference type="RefSeq" id="WP_170820792.1">
    <property type="nucleotide sequence ID" value="NZ_JAAOXG010000013.1"/>
</dbReference>
<proteinExistence type="predicted"/>
<evidence type="ECO:0000313" key="2">
    <source>
        <dbReference type="EMBL" id="NNJ29529.1"/>
    </source>
</evidence>
<evidence type="ECO:0000313" key="3">
    <source>
        <dbReference type="Proteomes" id="UP000539052"/>
    </source>
</evidence>
<feature type="transmembrane region" description="Helical" evidence="1">
    <location>
        <begin position="48"/>
        <end position="64"/>
    </location>
</feature>
<keyword evidence="3" id="KW-1185">Reference proteome</keyword>
<evidence type="ECO:0008006" key="4">
    <source>
        <dbReference type="Google" id="ProtNLM"/>
    </source>
</evidence>